<reference evidence="1 2" key="1">
    <citation type="submission" date="2020-01" db="EMBL/GenBank/DDBJ databases">
        <title>Aspergillus terreus IFO 6365 whole genome shotgun sequence.</title>
        <authorList>
            <person name="Kanamasa S."/>
            <person name="Takahashi H."/>
        </authorList>
    </citation>
    <scope>NUCLEOTIDE SEQUENCE [LARGE SCALE GENOMIC DNA]</scope>
    <source>
        <strain evidence="1 2">IFO 6365</strain>
    </source>
</reference>
<dbReference type="VEuPathDB" id="FungiDB:ATEG_07406"/>
<comment type="caution">
    <text evidence="1">The sequence shown here is derived from an EMBL/GenBank/DDBJ whole genome shotgun (WGS) entry which is preliminary data.</text>
</comment>
<proteinExistence type="predicted"/>
<dbReference type="OrthoDB" id="5357075at2759"/>
<name>A0A5M3Z768_ASPTE</name>
<organism evidence="1 2">
    <name type="scientific">Aspergillus terreus</name>
    <dbReference type="NCBI Taxonomy" id="33178"/>
    <lineage>
        <taxon>Eukaryota</taxon>
        <taxon>Fungi</taxon>
        <taxon>Dikarya</taxon>
        <taxon>Ascomycota</taxon>
        <taxon>Pezizomycotina</taxon>
        <taxon>Eurotiomycetes</taxon>
        <taxon>Eurotiomycetidae</taxon>
        <taxon>Eurotiales</taxon>
        <taxon>Aspergillaceae</taxon>
        <taxon>Aspergillus</taxon>
        <taxon>Aspergillus subgen. Circumdati</taxon>
    </lineage>
</organism>
<keyword evidence="2" id="KW-1185">Reference proteome</keyword>
<dbReference type="AlphaFoldDB" id="A0A5M3Z768"/>
<sequence>MQEDLATLFARQMHMGTQAPPAAPPAVTYSISQHYHHSAHIPRKTALEVSPPSAQPSAHEILQRHNISPASLSPSQLQLFENAGSEQQSRLLQVWQICAAPAPNPSMSGTSSAPVGETDVDMSMSGVMHTDNSSDDAQQYAEPYMIHGYEMLAPGAQDPSVGKVAPFMSEPTTGFPYKPAHDPVYQFQSQRWWERTQPALAGQQCGVIDEMDSTPGCGFMRPGRVG</sequence>
<protein>
    <submittedName>
        <fullName evidence="1">Uncharacterized protein</fullName>
    </submittedName>
</protein>
<accession>A0A5M3Z768</accession>
<dbReference type="EMBL" id="BLJY01000009">
    <property type="protein sequence ID" value="GFF18646.1"/>
    <property type="molecule type" value="Genomic_DNA"/>
</dbReference>
<evidence type="ECO:0000313" key="2">
    <source>
        <dbReference type="Proteomes" id="UP000452235"/>
    </source>
</evidence>
<gene>
    <name evidence="1" type="ORF">ATEIFO6365_0009000900</name>
</gene>
<evidence type="ECO:0000313" key="1">
    <source>
        <dbReference type="EMBL" id="GFF18646.1"/>
    </source>
</evidence>
<dbReference type="Proteomes" id="UP000452235">
    <property type="component" value="Unassembled WGS sequence"/>
</dbReference>